<dbReference type="InterPro" id="IPR004101">
    <property type="entry name" value="Mur_ligase_C"/>
</dbReference>
<dbReference type="PANTHER" id="PTHR23135">
    <property type="entry name" value="MUR LIGASE FAMILY MEMBER"/>
    <property type="match status" value="1"/>
</dbReference>
<feature type="domain" description="Mur ligase central" evidence="5">
    <location>
        <begin position="50"/>
        <end position="201"/>
    </location>
</feature>
<evidence type="ECO:0000256" key="3">
    <source>
        <dbReference type="ARBA" id="ARBA00022840"/>
    </source>
</evidence>
<dbReference type="SUPFAM" id="SSF53244">
    <property type="entry name" value="MurD-like peptide ligases, peptide-binding domain"/>
    <property type="match status" value="1"/>
</dbReference>
<keyword evidence="3" id="KW-0067">ATP-binding</keyword>
<dbReference type="PROSITE" id="PS01011">
    <property type="entry name" value="FOLYLPOLYGLU_SYNT_1"/>
    <property type="match status" value="1"/>
</dbReference>
<evidence type="ECO:0000313" key="7">
    <source>
        <dbReference type="Proteomes" id="UP000177006"/>
    </source>
</evidence>
<dbReference type="AlphaFoldDB" id="A0A1F5E7B5"/>
<protein>
    <recommendedName>
        <fullName evidence="8">UDP-N-acetylmuramyl-tripeptide synthetase</fullName>
    </recommendedName>
</protein>
<evidence type="ECO:0000259" key="4">
    <source>
        <dbReference type="Pfam" id="PF02875"/>
    </source>
</evidence>
<dbReference type="Pfam" id="PF02875">
    <property type="entry name" value="Mur_ligase_C"/>
    <property type="match status" value="1"/>
</dbReference>
<name>A0A1F5E7B5_9BACT</name>
<dbReference type="GO" id="GO:0004326">
    <property type="term" value="F:tetrahydrofolylpolyglutamate synthase activity"/>
    <property type="evidence" value="ECO:0007669"/>
    <property type="project" value="InterPro"/>
</dbReference>
<evidence type="ECO:0000256" key="1">
    <source>
        <dbReference type="ARBA" id="ARBA00022598"/>
    </source>
</evidence>
<dbReference type="EMBL" id="MEZK01000010">
    <property type="protein sequence ID" value="OGD63292.1"/>
    <property type="molecule type" value="Genomic_DNA"/>
</dbReference>
<feature type="domain" description="Mur ligase C-terminal" evidence="4">
    <location>
        <begin position="252"/>
        <end position="393"/>
    </location>
</feature>
<accession>A0A1F5E7B5</accession>
<gene>
    <name evidence="6" type="ORF">A2160_02235</name>
</gene>
<proteinExistence type="predicted"/>
<reference evidence="6 7" key="1">
    <citation type="journal article" date="2016" name="Nat. Commun.">
        <title>Thousands of microbial genomes shed light on interconnected biogeochemical processes in an aquifer system.</title>
        <authorList>
            <person name="Anantharaman K."/>
            <person name="Brown C.T."/>
            <person name="Hug L.A."/>
            <person name="Sharon I."/>
            <person name="Castelle C.J."/>
            <person name="Probst A.J."/>
            <person name="Thomas B.C."/>
            <person name="Singh A."/>
            <person name="Wilkins M.J."/>
            <person name="Karaoz U."/>
            <person name="Brodie E.L."/>
            <person name="Williams K.H."/>
            <person name="Hubbard S.S."/>
            <person name="Banfield J.F."/>
        </authorList>
    </citation>
    <scope>NUCLEOTIDE SEQUENCE [LARGE SCALE GENOMIC DNA]</scope>
</reference>
<comment type="caution">
    <text evidence="6">The sequence shown here is derived from an EMBL/GenBank/DDBJ whole genome shotgun (WGS) entry which is preliminary data.</text>
</comment>
<dbReference type="Proteomes" id="UP000177006">
    <property type="component" value="Unassembled WGS sequence"/>
</dbReference>
<dbReference type="InterPro" id="IPR013221">
    <property type="entry name" value="Mur_ligase_cen"/>
</dbReference>
<keyword evidence="2" id="KW-0547">Nucleotide-binding</keyword>
<evidence type="ECO:0000259" key="5">
    <source>
        <dbReference type="Pfam" id="PF08245"/>
    </source>
</evidence>
<dbReference type="PANTHER" id="PTHR23135:SF4">
    <property type="entry name" value="UDP-N-ACETYLMURAMOYL-L-ALANYL-D-GLUTAMATE--2,6-DIAMINOPIMELATE LIGASE MURE HOMOLOG, CHLOROPLASTIC"/>
    <property type="match status" value="1"/>
</dbReference>
<organism evidence="6 7">
    <name type="scientific">Candidatus Beckwithbacteria bacterium RBG_13_42_9</name>
    <dbReference type="NCBI Taxonomy" id="1797457"/>
    <lineage>
        <taxon>Bacteria</taxon>
        <taxon>Candidatus Beckwithiibacteriota</taxon>
    </lineage>
</organism>
<dbReference type="GO" id="GO:0005524">
    <property type="term" value="F:ATP binding"/>
    <property type="evidence" value="ECO:0007669"/>
    <property type="project" value="UniProtKB-KW"/>
</dbReference>
<keyword evidence="1" id="KW-0436">Ligase</keyword>
<dbReference type="InterPro" id="IPR036565">
    <property type="entry name" value="Mur-like_cat_sf"/>
</dbReference>
<dbReference type="STRING" id="1797457.A2160_02235"/>
<dbReference type="Gene3D" id="3.40.1190.10">
    <property type="entry name" value="Mur-like, catalytic domain"/>
    <property type="match status" value="1"/>
</dbReference>
<dbReference type="InterPro" id="IPR036615">
    <property type="entry name" value="Mur_ligase_C_dom_sf"/>
</dbReference>
<dbReference type="Gene3D" id="3.90.190.20">
    <property type="entry name" value="Mur ligase, C-terminal domain"/>
    <property type="match status" value="1"/>
</dbReference>
<dbReference type="SUPFAM" id="SSF53623">
    <property type="entry name" value="MurD-like peptide ligases, catalytic domain"/>
    <property type="match status" value="1"/>
</dbReference>
<dbReference type="Pfam" id="PF08245">
    <property type="entry name" value="Mur_ligase_M"/>
    <property type="match status" value="1"/>
</dbReference>
<evidence type="ECO:0000313" key="6">
    <source>
        <dbReference type="EMBL" id="OGD63292.1"/>
    </source>
</evidence>
<sequence length="436" mass="48698">MINIRYLPIIVNIRQKIPHSLVNRFKHFPIAILANIVYGWPASKLTVIGVTGTKGKTTTAIFLYHLLKQAGYKVGLISTIAARIGNQEIDTGFHVTAPDHFPLQALLKRMVDKGLNYVVLEVTSHGLEQYRFWGINFTMGIITNVASDHLDYHGTWTKYLLAKAKLFSKTKFAILNVEDKSYRYLKDIVAGRVVTYGIKLGDFNLRNCSFVLPVNDDFNKLNLLAAIKAAQLLGLGDSQIRHSLTDLALPRGRMEIMQEEPFLVIIDFAHTPQSLEAALKSLHQQVGRKGKLMAVFGCAGERDPGRRKMGKVAAQLADITIITAEDPRTEGVKKISAEIAAWVKKGGAKEATLSNIAKYKRGFFVRIDDREEAIKQALKMARSGDVVGIFGKGHERSMCYGRIEYPWSDQKVVKGFLGKEVPDSSHTVKIKNLMIY</sequence>
<evidence type="ECO:0008006" key="8">
    <source>
        <dbReference type="Google" id="ProtNLM"/>
    </source>
</evidence>
<dbReference type="InterPro" id="IPR018109">
    <property type="entry name" value="Folylpolyglutamate_synth_CS"/>
</dbReference>
<evidence type="ECO:0000256" key="2">
    <source>
        <dbReference type="ARBA" id="ARBA00022741"/>
    </source>
</evidence>